<evidence type="ECO:0000259" key="2">
    <source>
        <dbReference type="PROSITE" id="PS50113"/>
    </source>
</evidence>
<protein>
    <submittedName>
        <fullName evidence="5">PAS/PAC and GAF sensor-containing diguanylate cyclase/phosphodiesterase</fullName>
    </submittedName>
</protein>
<dbReference type="EMBL" id="CYZV01000053">
    <property type="protein sequence ID" value="CUO79010.1"/>
    <property type="molecule type" value="Genomic_DNA"/>
</dbReference>
<dbReference type="SMART" id="SM00052">
    <property type="entry name" value="EAL"/>
    <property type="match status" value="1"/>
</dbReference>
<dbReference type="Pfam" id="PF00990">
    <property type="entry name" value="GGDEF"/>
    <property type="match status" value="1"/>
</dbReference>
<dbReference type="PROSITE" id="PS50883">
    <property type="entry name" value="EAL"/>
    <property type="match status" value="1"/>
</dbReference>
<dbReference type="PANTHER" id="PTHR33121:SF71">
    <property type="entry name" value="OXYGEN SENSOR PROTEIN DOSP"/>
    <property type="match status" value="1"/>
</dbReference>
<dbReference type="SUPFAM" id="SSF55785">
    <property type="entry name" value="PYP-like sensor domain (PAS domain)"/>
    <property type="match status" value="1"/>
</dbReference>
<evidence type="ECO:0000259" key="4">
    <source>
        <dbReference type="PROSITE" id="PS50887"/>
    </source>
</evidence>
<feature type="transmembrane region" description="Helical" evidence="1">
    <location>
        <begin position="17"/>
        <end position="34"/>
    </location>
</feature>
<dbReference type="CDD" id="cd01949">
    <property type="entry name" value="GGDEF"/>
    <property type="match status" value="1"/>
</dbReference>
<dbReference type="SMART" id="SM00267">
    <property type="entry name" value="GGDEF"/>
    <property type="match status" value="1"/>
</dbReference>
<evidence type="ECO:0000313" key="5">
    <source>
        <dbReference type="EMBL" id="CUO79010.1"/>
    </source>
</evidence>
<dbReference type="RefSeq" id="WP_082425304.1">
    <property type="nucleotide sequence ID" value="NZ_CYZV01000053.1"/>
</dbReference>
<keyword evidence="1" id="KW-1133">Transmembrane helix</keyword>
<dbReference type="NCBIfam" id="TIGR00254">
    <property type="entry name" value="GGDEF"/>
    <property type="match status" value="1"/>
</dbReference>
<sequence>MNLNIKSNKKVYKYNKFFILFMGITIFLLVQYNLINSIEVIMIMVIAVLILIIEECLIRIKVKNTECIKCREGYALSIEAMNGAIWKWDDDKNSLFISGKIKNELGIKKENITLEEWYRYVDDSECDRVRNYFNNICLNRMCLESNIKYRIKAKDGQLIHIDYTGKGTIKDKVYSLSGVITDVSNEKKAEQKIHFMNYYDDITGIPNRKMFTEIFKELINDNLSCGTKLGLIFYDIDNFKSINDTYGHEVGDEILLKLSERVNKELDGRHTFARFGGDEFVIAFSRVHDENEIRELLNKLLVSVRKPIEVNNKSIYCSISLGVSMYPRDADNLDILLKTADMAMHKAKEEGKNRFRFFDVDILTLLRRQYDIEKALRTSIEKKEIFMVFQPKISIKGEKVNGFEALVRWVSQELGFVSPAEFIPIAENTGFIVELGKYIIEESFKKCRELYESSDNKFHIAINISDIQLREEGFIDFVSALLNKYNIPPEYIEFEITEGVIMQSVSRNIELLLNLKKLGVSIALDDFGTGYSSLSYLKRLPIDVLKIDKSFVDGIGVDEKSEYIAESIIKLSHSLDLKVVAEGVETKEQLGYLDKMKCDIAQGYYFSKPEKFEIIKEMI</sequence>
<dbReference type="AlphaFoldDB" id="A0A174I148"/>
<dbReference type="Gene3D" id="3.20.20.450">
    <property type="entry name" value="EAL domain"/>
    <property type="match status" value="1"/>
</dbReference>
<dbReference type="SUPFAM" id="SSF141868">
    <property type="entry name" value="EAL domain-like"/>
    <property type="match status" value="1"/>
</dbReference>
<keyword evidence="1" id="KW-0472">Membrane</keyword>
<dbReference type="Gene3D" id="3.30.70.270">
    <property type="match status" value="1"/>
</dbReference>
<dbReference type="InterPro" id="IPR043128">
    <property type="entry name" value="Rev_trsase/Diguanyl_cyclase"/>
</dbReference>
<dbReference type="CDD" id="cd01948">
    <property type="entry name" value="EAL"/>
    <property type="match status" value="1"/>
</dbReference>
<accession>A0A174I148</accession>
<proteinExistence type="predicted"/>
<feature type="domain" description="EAL" evidence="3">
    <location>
        <begin position="369"/>
        <end position="619"/>
    </location>
</feature>
<dbReference type="SUPFAM" id="SSF55073">
    <property type="entry name" value="Nucleotide cyclase"/>
    <property type="match status" value="1"/>
</dbReference>
<evidence type="ECO:0000256" key="1">
    <source>
        <dbReference type="SAM" id="Phobius"/>
    </source>
</evidence>
<feature type="domain" description="PAC" evidence="2">
    <location>
        <begin position="145"/>
        <end position="195"/>
    </location>
</feature>
<dbReference type="Proteomes" id="UP000095558">
    <property type="component" value="Unassembled WGS sequence"/>
</dbReference>
<dbReference type="GO" id="GO:0071111">
    <property type="term" value="F:cyclic-guanylate-specific phosphodiesterase activity"/>
    <property type="evidence" value="ECO:0007669"/>
    <property type="project" value="InterPro"/>
</dbReference>
<dbReference type="PROSITE" id="PS50887">
    <property type="entry name" value="GGDEF"/>
    <property type="match status" value="1"/>
</dbReference>
<keyword evidence="1" id="KW-0812">Transmembrane</keyword>
<dbReference type="InterPro" id="IPR035965">
    <property type="entry name" value="PAS-like_dom_sf"/>
</dbReference>
<gene>
    <name evidence="5" type="primary">cph2</name>
    <name evidence="5" type="ORF">ERS852470_03374</name>
</gene>
<dbReference type="InterPro" id="IPR035919">
    <property type="entry name" value="EAL_sf"/>
</dbReference>
<dbReference type="InterPro" id="IPR001633">
    <property type="entry name" value="EAL_dom"/>
</dbReference>
<dbReference type="InterPro" id="IPR050706">
    <property type="entry name" value="Cyclic-di-GMP_PDE-like"/>
</dbReference>
<evidence type="ECO:0000313" key="6">
    <source>
        <dbReference type="Proteomes" id="UP000095558"/>
    </source>
</evidence>
<evidence type="ECO:0000259" key="3">
    <source>
        <dbReference type="PROSITE" id="PS50883"/>
    </source>
</evidence>
<dbReference type="PANTHER" id="PTHR33121">
    <property type="entry name" value="CYCLIC DI-GMP PHOSPHODIESTERASE PDEF"/>
    <property type="match status" value="1"/>
</dbReference>
<name>A0A174I148_9CLOT</name>
<dbReference type="InterPro" id="IPR000160">
    <property type="entry name" value="GGDEF_dom"/>
</dbReference>
<dbReference type="OrthoDB" id="9762141at2"/>
<reference evidence="5 6" key="1">
    <citation type="submission" date="2015-09" db="EMBL/GenBank/DDBJ databases">
        <authorList>
            <consortium name="Pathogen Informatics"/>
        </authorList>
    </citation>
    <scope>NUCLEOTIDE SEQUENCE [LARGE SCALE GENOMIC DNA]</scope>
    <source>
        <strain evidence="5 6">2789STDY5834855</strain>
    </source>
</reference>
<dbReference type="Gene3D" id="3.30.450.20">
    <property type="entry name" value="PAS domain"/>
    <property type="match status" value="1"/>
</dbReference>
<dbReference type="InterPro" id="IPR029787">
    <property type="entry name" value="Nucleotide_cyclase"/>
</dbReference>
<feature type="domain" description="GGDEF" evidence="4">
    <location>
        <begin position="227"/>
        <end position="360"/>
    </location>
</feature>
<dbReference type="InterPro" id="IPR000700">
    <property type="entry name" value="PAS-assoc_C"/>
</dbReference>
<dbReference type="Pfam" id="PF00563">
    <property type="entry name" value="EAL"/>
    <property type="match status" value="1"/>
</dbReference>
<dbReference type="PROSITE" id="PS50113">
    <property type="entry name" value="PAC"/>
    <property type="match status" value="1"/>
</dbReference>
<organism evidence="5 6">
    <name type="scientific">Clostridium disporicum</name>
    <dbReference type="NCBI Taxonomy" id="84024"/>
    <lineage>
        <taxon>Bacteria</taxon>
        <taxon>Bacillati</taxon>
        <taxon>Bacillota</taxon>
        <taxon>Clostridia</taxon>
        <taxon>Eubacteriales</taxon>
        <taxon>Clostridiaceae</taxon>
        <taxon>Clostridium</taxon>
    </lineage>
</organism>